<comment type="caution">
    <text evidence="2">The sequence shown here is derived from an EMBL/GenBank/DDBJ whole genome shotgun (WGS) entry which is preliminary data.</text>
</comment>
<gene>
    <name evidence="2" type="ORF">PCOR1329_LOCUS69999</name>
</gene>
<accession>A0ABN9WRV2</accession>
<organism evidence="2 3">
    <name type="scientific">Prorocentrum cordatum</name>
    <dbReference type="NCBI Taxonomy" id="2364126"/>
    <lineage>
        <taxon>Eukaryota</taxon>
        <taxon>Sar</taxon>
        <taxon>Alveolata</taxon>
        <taxon>Dinophyceae</taxon>
        <taxon>Prorocentrales</taxon>
        <taxon>Prorocentraceae</taxon>
        <taxon>Prorocentrum</taxon>
    </lineage>
</organism>
<dbReference type="Proteomes" id="UP001189429">
    <property type="component" value="Unassembled WGS sequence"/>
</dbReference>
<feature type="region of interest" description="Disordered" evidence="1">
    <location>
        <begin position="1"/>
        <end position="68"/>
    </location>
</feature>
<evidence type="ECO:0000313" key="3">
    <source>
        <dbReference type="Proteomes" id="UP001189429"/>
    </source>
</evidence>
<feature type="non-terminal residue" evidence="2">
    <location>
        <position position="187"/>
    </location>
</feature>
<dbReference type="EMBL" id="CAUYUJ010019216">
    <property type="protein sequence ID" value="CAK0889487.1"/>
    <property type="molecule type" value="Genomic_DNA"/>
</dbReference>
<sequence>GSSARPQHGAPAGRLSAPGARQLAAGSQDRVRRPGRSNGVRIWGLQRSRPAVDAGEGQQQQQQPSVNINAPWVGRVQQGRAGQRDRLHRWRGPREVHLHSQAEVGPGEQLLLDRQLRQGLFLLHNAVAPSARHPHVPPEPPLDEGAEVLHVPHLGGPDVHSILGLARVGHRAAASRRGEGRPVKSLG</sequence>
<evidence type="ECO:0000313" key="2">
    <source>
        <dbReference type="EMBL" id="CAK0889487.1"/>
    </source>
</evidence>
<proteinExistence type="predicted"/>
<name>A0ABN9WRV2_9DINO</name>
<reference evidence="2" key="1">
    <citation type="submission" date="2023-10" db="EMBL/GenBank/DDBJ databases">
        <authorList>
            <person name="Chen Y."/>
            <person name="Shah S."/>
            <person name="Dougan E. K."/>
            <person name="Thang M."/>
            <person name="Chan C."/>
        </authorList>
    </citation>
    <scope>NUCLEOTIDE SEQUENCE [LARGE SCALE GENOMIC DNA]</scope>
</reference>
<feature type="non-terminal residue" evidence="2">
    <location>
        <position position="1"/>
    </location>
</feature>
<protein>
    <submittedName>
        <fullName evidence="2">Uncharacterized protein</fullName>
    </submittedName>
</protein>
<evidence type="ECO:0000256" key="1">
    <source>
        <dbReference type="SAM" id="MobiDB-lite"/>
    </source>
</evidence>
<keyword evidence="3" id="KW-1185">Reference proteome</keyword>